<dbReference type="Pfam" id="PF00196">
    <property type="entry name" value="GerE"/>
    <property type="match status" value="1"/>
</dbReference>
<evidence type="ECO:0000313" key="5">
    <source>
        <dbReference type="Proteomes" id="UP000032633"/>
    </source>
</evidence>
<gene>
    <name evidence="4" type="ORF">VN24_03515</name>
</gene>
<dbReference type="SMART" id="SM00421">
    <property type="entry name" value="HTH_LUXR"/>
    <property type="match status" value="1"/>
</dbReference>
<dbReference type="Gene3D" id="1.10.10.10">
    <property type="entry name" value="Winged helix-like DNA-binding domain superfamily/Winged helix DNA-binding domain"/>
    <property type="match status" value="1"/>
</dbReference>
<dbReference type="InterPro" id="IPR016032">
    <property type="entry name" value="Sig_transdc_resp-reg_C-effctor"/>
</dbReference>
<dbReference type="Proteomes" id="UP000032633">
    <property type="component" value="Chromosome"/>
</dbReference>
<dbReference type="KEGG" id="pbj:VN24_03515"/>
<evidence type="ECO:0000256" key="1">
    <source>
        <dbReference type="ARBA" id="ARBA00023015"/>
    </source>
</evidence>
<accession>A0A0D5NF35</accession>
<evidence type="ECO:0000256" key="2">
    <source>
        <dbReference type="ARBA" id="ARBA00023163"/>
    </source>
</evidence>
<sequence length="76" mass="8748">MNATAIFSPVTLYVSNRFDFTQREAKIYNIVIMNGYSNKEFATALDISERTVRNHFQRMMEKSGVDSTKKMMAIGM</sequence>
<dbReference type="AlphaFoldDB" id="A0A0D5NF35"/>
<reference evidence="5" key="2">
    <citation type="submission" date="2015-03" db="EMBL/GenBank/DDBJ databases">
        <title>Genome sequence of Paenibacillus beijingensis strain DSM 24997T.</title>
        <authorList>
            <person name="Kwak Y."/>
            <person name="Shin J.-H."/>
        </authorList>
    </citation>
    <scope>NUCLEOTIDE SEQUENCE [LARGE SCALE GENOMIC DNA]</scope>
    <source>
        <strain evidence="5">DSM 24997</strain>
    </source>
</reference>
<organism evidence="4 5">
    <name type="scientific">Paenibacillus beijingensis</name>
    <dbReference type="NCBI Taxonomy" id="1126833"/>
    <lineage>
        <taxon>Bacteria</taxon>
        <taxon>Bacillati</taxon>
        <taxon>Bacillota</taxon>
        <taxon>Bacilli</taxon>
        <taxon>Bacillales</taxon>
        <taxon>Paenibacillaceae</taxon>
        <taxon>Paenibacillus</taxon>
    </lineage>
</organism>
<keyword evidence="1" id="KW-0805">Transcription regulation</keyword>
<dbReference type="SUPFAM" id="SSF46894">
    <property type="entry name" value="C-terminal effector domain of the bipartite response regulators"/>
    <property type="match status" value="1"/>
</dbReference>
<dbReference type="InterPro" id="IPR036388">
    <property type="entry name" value="WH-like_DNA-bd_sf"/>
</dbReference>
<protein>
    <recommendedName>
        <fullName evidence="3">HTH luxR-type domain-containing protein</fullName>
    </recommendedName>
</protein>
<evidence type="ECO:0000259" key="3">
    <source>
        <dbReference type="SMART" id="SM00421"/>
    </source>
</evidence>
<dbReference type="PATRIC" id="fig|1126833.4.peg.756"/>
<reference evidence="4 5" key="1">
    <citation type="journal article" date="2015" name="J. Biotechnol.">
        <title>Complete genome sequence of Paenibacillus beijingensis 7188(T) (=DSM 24997(T)), a novel rhizobacterium from jujube garden soil.</title>
        <authorList>
            <person name="Kwak Y."/>
            <person name="Shin J.H."/>
        </authorList>
    </citation>
    <scope>NUCLEOTIDE SEQUENCE [LARGE SCALE GENOMIC DNA]</scope>
    <source>
        <strain evidence="4 5">DSM 24997</strain>
    </source>
</reference>
<dbReference type="RefSeq" id="WP_045669286.1">
    <property type="nucleotide sequence ID" value="NZ_CP011058.1"/>
</dbReference>
<dbReference type="STRING" id="1126833.VN24_03515"/>
<dbReference type="GO" id="GO:0003677">
    <property type="term" value="F:DNA binding"/>
    <property type="evidence" value="ECO:0007669"/>
    <property type="project" value="InterPro"/>
</dbReference>
<feature type="domain" description="HTH luxR-type" evidence="3">
    <location>
        <begin position="17"/>
        <end position="75"/>
    </location>
</feature>
<dbReference type="InterPro" id="IPR000792">
    <property type="entry name" value="Tscrpt_reg_LuxR_C"/>
</dbReference>
<name>A0A0D5NF35_9BACL</name>
<keyword evidence="5" id="KW-1185">Reference proteome</keyword>
<evidence type="ECO:0000313" key="4">
    <source>
        <dbReference type="EMBL" id="AJY73851.1"/>
    </source>
</evidence>
<dbReference type="EMBL" id="CP011058">
    <property type="protein sequence ID" value="AJY73851.1"/>
    <property type="molecule type" value="Genomic_DNA"/>
</dbReference>
<dbReference type="OrthoDB" id="9780153at2"/>
<keyword evidence="2" id="KW-0804">Transcription</keyword>
<dbReference type="HOGENOM" id="CLU_2651005_0_0_9"/>
<dbReference type="GO" id="GO:0006355">
    <property type="term" value="P:regulation of DNA-templated transcription"/>
    <property type="evidence" value="ECO:0007669"/>
    <property type="project" value="InterPro"/>
</dbReference>
<proteinExistence type="predicted"/>